<feature type="transmembrane region" description="Helical" evidence="7">
    <location>
        <begin position="44"/>
        <end position="64"/>
    </location>
</feature>
<comment type="subcellular location">
    <subcellularLocation>
        <location evidence="1">Cell membrane</location>
        <topology evidence="1">Multi-pass membrane protein</topology>
    </subcellularLocation>
</comment>
<dbReference type="GO" id="GO:0009055">
    <property type="term" value="F:electron transfer activity"/>
    <property type="evidence" value="ECO:0007669"/>
    <property type="project" value="InterPro"/>
</dbReference>
<dbReference type="AlphaFoldDB" id="A0A7Y6NLG9"/>
<dbReference type="Pfam" id="PF01292">
    <property type="entry name" value="Ni_hydr_CYTB"/>
    <property type="match status" value="1"/>
</dbReference>
<keyword evidence="5 7" id="KW-0472">Membrane</keyword>
<evidence type="ECO:0000256" key="6">
    <source>
        <dbReference type="SAM" id="MobiDB-lite"/>
    </source>
</evidence>
<sequence>MQVVPSPDTAPAGAPPAPRPQRVASMEGAPTARRFYRHRLPVRVMHWINVVCLAMLLMSGLTIFNAHPALYWGRDSNFADPWLALSAERRGDEWIGVTTLGDRRFVTDGVLGVSMEGERRTVRGFPAWATVPSGQWLSMGRLWHFFFAWIFVVNGIAYVLYTVFSGHLRRDLLPTRTEWRGIGRSIWDHVRFRHPTGDAARRYNVLQNTAYLVVIFGLLPLVVIAGLAMSPRLDALWPGWVDLLGGRQSARSLHFLAAVGLVVFVAIHVFEVLVSGVWNQLRSMVTGWYTLPADRHGEAR</sequence>
<dbReference type="GO" id="GO:0005886">
    <property type="term" value="C:plasma membrane"/>
    <property type="evidence" value="ECO:0007669"/>
    <property type="project" value="UniProtKB-SubCell"/>
</dbReference>
<evidence type="ECO:0000256" key="3">
    <source>
        <dbReference type="ARBA" id="ARBA00022692"/>
    </source>
</evidence>
<protein>
    <submittedName>
        <fullName evidence="9">Cytochrome b/b6 domain-containing protein</fullName>
    </submittedName>
</protein>
<accession>A0A7Y6NLG9</accession>
<dbReference type="RefSeq" id="WP_176067087.1">
    <property type="nucleotide sequence ID" value="NZ_JABWMJ010000002.1"/>
</dbReference>
<evidence type="ECO:0000256" key="5">
    <source>
        <dbReference type="ARBA" id="ARBA00023136"/>
    </source>
</evidence>
<organism evidence="9 10">
    <name type="scientific">Piscinibacter koreensis</name>
    <dbReference type="NCBI Taxonomy" id="2742824"/>
    <lineage>
        <taxon>Bacteria</taxon>
        <taxon>Pseudomonadati</taxon>
        <taxon>Pseudomonadota</taxon>
        <taxon>Betaproteobacteria</taxon>
        <taxon>Burkholderiales</taxon>
        <taxon>Sphaerotilaceae</taxon>
        <taxon>Piscinibacter</taxon>
    </lineage>
</organism>
<proteinExistence type="predicted"/>
<feature type="region of interest" description="Disordered" evidence="6">
    <location>
        <begin position="1"/>
        <end position="26"/>
    </location>
</feature>
<feature type="compositionally biased region" description="Low complexity" evidence="6">
    <location>
        <begin position="1"/>
        <end position="12"/>
    </location>
</feature>
<evidence type="ECO:0000256" key="7">
    <source>
        <dbReference type="SAM" id="Phobius"/>
    </source>
</evidence>
<feature type="transmembrane region" description="Helical" evidence="7">
    <location>
        <begin position="253"/>
        <end position="274"/>
    </location>
</feature>
<dbReference type="GO" id="GO:0020037">
    <property type="term" value="F:heme binding"/>
    <property type="evidence" value="ECO:0007669"/>
    <property type="project" value="TreeGrafter"/>
</dbReference>
<feature type="domain" description="Cytochrome b561 bacterial/Ni-hydrogenase" evidence="8">
    <location>
        <begin position="37"/>
        <end position="287"/>
    </location>
</feature>
<evidence type="ECO:0000313" key="9">
    <source>
        <dbReference type="EMBL" id="NUZ05325.1"/>
    </source>
</evidence>
<keyword evidence="3 7" id="KW-0812">Transmembrane</keyword>
<keyword evidence="2" id="KW-1003">Cell membrane</keyword>
<dbReference type="EMBL" id="JABWMJ010000002">
    <property type="protein sequence ID" value="NUZ05325.1"/>
    <property type="molecule type" value="Genomic_DNA"/>
</dbReference>
<dbReference type="InterPro" id="IPR016174">
    <property type="entry name" value="Di-haem_cyt_TM"/>
</dbReference>
<feature type="transmembrane region" description="Helical" evidence="7">
    <location>
        <begin position="142"/>
        <end position="164"/>
    </location>
</feature>
<dbReference type="InterPro" id="IPR051542">
    <property type="entry name" value="Hydrogenase_cytochrome"/>
</dbReference>
<evidence type="ECO:0000256" key="1">
    <source>
        <dbReference type="ARBA" id="ARBA00004651"/>
    </source>
</evidence>
<dbReference type="InterPro" id="IPR011577">
    <property type="entry name" value="Cyt_b561_bac/Ni-Hgenase"/>
</dbReference>
<dbReference type="GO" id="GO:0022904">
    <property type="term" value="P:respiratory electron transport chain"/>
    <property type="evidence" value="ECO:0007669"/>
    <property type="project" value="InterPro"/>
</dbReference>
<evidence type="ECO:0000256" key="4">
    <source>
        <dbReference type="ARBA" id="ARBA00022989"/>
    </source>
</evidence>
<evidence type="ECO:0000256" key="2">
    <source>
        <dbReference type="ARBA" id="ARBA00022475"/>
    </source>
</evidence>
<keyword evidence="10" id="KW-1185">Reference proteome</keyword>
<reference evidence="9 10" key="1">
    <citation type="submission" date="2020-06" db="EMBL/GenBank/DDBJ databases">
        <title>Schlegella sp. ID0723 isolated from air conditioner.</title>
        <authorList>
            <person name="Kim D.Y."/>
            <person name="Kim D.-U."/>
        </authorList>
    </citation>
    <scope>NUCLEOTIDE SEQUENCE [LARGE SCALE GENOMIC DNA]</scope>
    <source>
        <strain evidence="9 10">ID0723</strain>
    </source>
</reference>
<gene>
    <name evidence="9" type="ORF">HQN59_06075</name>
</gene>
<dbReference type="SUPFAM" id="SSF81342">
    <property type="entry name" value="Transmembrane di-heme cytochromes"/>
    <property type="match status" value="1"/>
</dbReference>
<dbReference type="Proteomes" id="UP000529637">
    <property type="component" value="Unassembled WGS sequence"/>
</dbReference>
<comment type="caution">
    <text evidence="9">The sequence shown here is derived from an EMBL/GenBank/DDBJ whole genome shotgun (WGS) entry which is preliminary data.</text>
</comment>
<evidence type="ECO:0000313" key="10">
    <source>
        <dbReference type="Proteomes" id="UP000529637"/>
    </source>
</evidence>
<feature type="transmembrane region" description="Helical" evidence="7">
    <location>
        <begin position="210"/>
        <end position="233"/>
    </location>
</feature>
<dbReference type="Gene3D" id="1.20.950.20">
    <property type="entry name" value="Transmembrane di-heme cytochromes, Chain C"/>
    <property type="match status" value="1"/>
</dbReference>
<evidence type="ECO:0000259" key="8">
    <source>
        <dbReference type="Pfam" id="PF01292"/>
    </source>
</evidence>
<keyword evidence="4 7" id="KW-1133">Transmembrane helix</keyword>
<name>A0A7Y6NLG9_9BURK</name>
<dbReference type="PANTHER" id="PTHR30485">
    <property type="entry name" value="NI/FE-HYDROGENASE 1 B-TYPE CYTOCHROME SUBUNIT"/>
    <property type="match status" value="1"/>
</dbReference>
<dbReference type="PANTHER" id="PTHR30485:SF1">
    <property type="entry name" value="CYTOCHROME YDHU-RELATED"/>
    <property type="match status" value="1"/>
</dbReference>